<dbReference type="SUPFAM" id="SSF51735">
    <property type="entry name" value="NAD(P)-binding Rossmann-fold domains"/>
    <property type="match status" value="1"/>
</dbReference>
<sequence length="146" mass="16056">MRRAEQLRTHIPLVGVTTSSYPPVVTRASSSSPPPHTPASIYLSTATTSFMCFGLSKEISEEMRSSVTSIIHNAWTIDFFKPLTFYEEAIDGTEKLLKFAYETPGASISFISSVGVYQNYPHNIDGPEAPIIDAKVSVQTGYMESK</sequence>
<proteinExistence type="predicted"/>
<dbReference type="InterPro" id="IPR036291">
    <property type="entry name" value="NAD(P)-bd_dom_sf"/>
</dbReference>
<protein>
    <recommendedName>
        <fullName evidence="1">Thioester reductase (TE) domain-containing protein</fullName>
    </recommendedName>
</protein>
<accession>A0A0C9V3T1</accession>
<dbReference type="Pfam" id="PF07993">
    <property type="entry name" value="NAD_binding_4"/>
    <property type="match status" value="1"/>
</dbReference>
<keyword evidence="3" id="KW-1185">Reference proteome</keyword>
<dbReference type="Proteomes" id="UP000054279">
    <property type="component" value="Unassembled WGS sequence"/>
</dbReference>
<evidence type="ECO:0000313" key="2">
    <source>
        <dbReference type="EMBL" id="KIJ41574.1"/>
    </source>
</evidence>
<dbReference type="InterPro" id="IPR013120">
    <property type="entry name" value="FAR_NAD-bd"/>
</dbReference>
<dbReference type="HOGENOM" id="CLU_1778656_0_0_1"/>
<reference evidence="2 3" key="1">
    <citation type="submission" date="2014-06" db="EMBL/GenBank/DDBJ databases">
        <title>Evolutionary Origins and Diversification of the Mycorrhizal Mutualists.</title>
        <authorList>
            <consortium name="DOE Joint Genome Institute"/>
            <consortium name="Mycorrhizal Genomics Consortium"/>
            <person name="Kohler A."/>
            <person name="Kuo A."/>
            <person name="Nagy L.G."/>
            <person name="Floudas D."/>
            <person name="Copeland A."/>
            <person name="Barry K.W."/>
            <person name="Cichocki N."/>
            <person name="Veneault-Fourrey C."/>
            <person name="LaButti K."/>
            <person name="Lindquist E.A."/>
            <person name="Lipzen A."/>
            <person name="Lundell T."/>
            <person name="Morin E."/>
            <person name="Murat C."/>
            <person name="Riley R."/>
            <person name="Ohm R."/>
            <person name="Sun H."/>
            <person name="Tunlid A."/>
            <person name="Henrissat B."/>
            <person name="Grigoriev I.V."/>
            <person name="Hibbett D.S."/>
            <person name="Martin F."/>
        </authorList>
    </citation>
    <scope>NUCLEOTIDE SEQUENCE [LARGE SCALE GENOMIC DNA]</scope>
    <source>
        <strain evidence="2 3">SS14</strain>
    </source>
</reference>
<dbReference type="Gene3D" id="3.40.50.720">
    <property type="entry name" value="NAD(P)-binding Rossmann-like Domain"/>
    <property type="match status" value="1"/>
</dbReference>
<dbReference type="OrthoDB" id="429813at2759"/>
<evidence type="ECO:0000259" key="1">
    <source>
        <dbReference type="Pfam" id="PF07993"/>
    </source>
</evidence>
<evidence type="ECO:0000313" key="3">
    <source>
        <dbReference type="Proteomes" id="UP000054279"/>
    </source>
</evidence>
<name>A0A0C9V3T1_SPHS4</name>
<dbReference type="AlphaFoldDB" id="A0A0C9V3T1"/>
<dbReference type="EMBL" id="KN837136">
    <property type="protein sequence ID" value="KIJ41574.1"/>
    <property type="molecule type" value="Genomic_DNA"/>
</dbReference>
<feature type="domain" description="Thioester reductase (TE)" evidence="1">
    <location>
        <begin position="53"/>
        <end position="124"/>
    </location>
</feature>
<organism evidence="2 3">
    <name type="scientific">Sphaerobolus stellatus (strain SS14)</name>
    <dbReference type="NCBI Taxonomy" id="990650"/>
    <lineage>
        <taxon>Eukaryota</taxon>
        <taxon>Fungi</taxon>
        <taxon>Dikarya</taxon>
        <taxon>Basidiomycota</taxon>
        <taxon>Agaricomycotina</taxon>
        <taxon>Agaricomycetes</taxon>
        <taxon>Phallomycetidae</taxon>
        <taxon>Geastrales</taxon>
        <taxon>Sphaerobolaceae</taxon>
        <taxon>Sphaerobolus</taxon>
    </lineage>
</organism>
<gene>
    <name evidence="2" type="ORF">M422DRAFT_255498</name>
</gene>